<organism evidence="1 2">
    <name type="scientific">Paenibacillus haidiansis</name>
    <dbReference type="NCBI Taxonomy" id="1574488"/>
    <lineage>
        <taxon>Bacteria</taxon>
        <taxon>Bacillati</taxon>
        <taxon>Bacillota</taxon>
        <taxon>Bacilli</taxon>
        <taxon>Bacillales</taxon>
        <taxon>Paenibacillaceae</taxon>
        <taxon>Paenibacillus</taxon>
    </lineage>
</organism>
<sequence length="354" mass="40363">MTASSLSEIMEDLKFAKANLERIRTTYGNNADLLNFYEPSAKYLVESLESQIAALLHKEVACNFIPSDKSADLWIRIDGEQFHNGKGPIGLVGSFLNKLNNASKHAVELIAKSKQIDLKSDFMDFSGSFDLASTAQGSLKLGLKKPDIIVREESQQIDLFTFDKDPWDELKASGVQNEIVVESMNLLLSAIASAENEEIFEELTKEYNEKEVLKIIHYAKQVVPSAQSNIDTISFEIENLNVKQRRIDTTKETRKLLTKQARRLIPNKEFITGKGKVRGIDLDDKSLIVRPLEYDDIKHDEIRCYFVNPLEENELEDYLDKNVELSGFIVFSSNNRLLRLEIEDIKFELEFDKS</sequence>
<name>A0ABU7VVJ6_9BACL</name>
<evidence type="ECO:0000313" key="1">
    <source>
        <dbReference type="EMBL" id="MEF2967791.1"/>
    </source>
</evidence>
<comment type="caution">
    <text evidence="1">The sequence shown here is derived from an EMBL/GenBank/DDBJ whole genome shotgun (WGS) entry which is preliminary data.</text>
</comment>
<dbReference type="Proteomes" id="UP001306950">
    <property type="component" value="Unassembled WGS sequence"/>
</dbReference>
<dbReference type="EMBL" id="JAZHPZ010000010">
    <property type="protein sequence ID" value="MEF2967791.1"/>
    <property type="molecule type" value="Genomic_DNA"/>
</dbReference>
<gene>
    <name evidence="1" type="ORF">V3851_18335</name>
</gene>
<accession>A0ABU7VVJ6</accession>
<dbReference type="RefSeq" id="WP_331848007.1">
    <property type="nucleotide sequence ID" value="NZ_JAZHPZ010000010.1"/>
</dbReference>
<reference evidence="1 2" key="1">
    <citation type="submission" date="2024-02" db="EMBL/GenBank/DDBJ databases">
        <title>A nitrogen-fixing paenibacillus bacterium.</title>
        <authorList>
            <person name="Zhang W.L."/>
            <person name="Chen S.F."/>
        </authorList>
    </citation>
    <scope>NUCLEOTIDE SEQUENCE [LARGE SCALE GENOMIC DNA]</scope>
    <source>
        <strain evidence="1 2">M1</strain>
    </source>
</reference>
<evidence type="ECO:0000313" key="2">
    <source>
        <dbReference type="Proteomes" id="UP001306950"/>
    </source>
</evidence>
<proteinExistence type="predicted"/>
<protein>
    <submittedName>
        <fullName evidence="1">Uncharacterized protein</fullName>
    </submittedName>
</protein>
<keyword evidence="2" id="KW-1185">Reference proteome</keyword>